<comment type="caution">
    <text evidence="2">The sequence shown here is derived from an EMBL/GenBank/DDBJ whole genome shotgun (WGS) entry which is preliminary data.</text>
</comment>
<protein>
    <submittedName>
        <fullName evidence="2">Uncharacterized protein</fullName>
    </submittedName>
</protein>
<accession>A0ABV0TUN7</accession>
<evidence type="ECO:0000313" key="3">
    <source>
        <dbReference type="Proteomes" id="UP001482620"/>
    </source>
</evidence>
<keyword evidence="1" id="KW-0472">Membrane</keyword>
<name>A0ABV0TUN7_9TELE</name>
<feature type="transmembrane region" description="Helical" evidence="1">
    <location>
        <begin position="21"/>
        <end position="38"/>
    </location>
</feature>
<keyword evidence="3" id="KW-1185">Reference proteome</keyword>
<keyword evidence="1" id="KW-1133">Transmembrane helix</keyword>
<reference evidence="2 3" key="1">
    <citation type="submission" date="2021-06" db="EMBL/GenBank/DDBJ databases">
        <authorList>
            <person name="Palmer J.M."/>
        </authorList>
    </citation>
    <scope>NUCLEOTIDE SEQUENCE [LARGE SCALE GENOMIC DNA]</scope>
    <source>
        <strain evidence="3">if_2019</strain>
        <tissue evidence="2">Muscle</tissue>
    </source>
</reference>
<evidence type="ECO:0000313" key="2">
    <source>
        <dbReference type="EMBL" id="MEQ2236629.1"/>
    </source>
</evidence>
<evidence type="ECO:0000256" key="1">
    <source>
        <dbReference type="SAM" id="Phobius"/>
    </source>
</evidence>
<dbReference type="EMBL" id="JAHRIQ010047583">
    <property type="protein sequence ID" value="MEQ2236629.1"/>
    <property type="molecule type" value="Genomic_DNA"/>
</dbReference>
<keyword evidence="1" id="KW-0812">Transmembrane</keyword>
<dbReference type="Proteomes" id="UP001482620">
    <property type="component" value="Unassembled WGS sequence"/>
</dbReference>
<gene>
    <name evidence="2" type="ORF">ILYODFUR_014630</name>
</gene>
<sequence length="69" mass="8142">MSLKGGAMDAEQKQRRVRDRCVFRVFSTTATIPLGHMLKMLHRFLDNWTTKHTWKQFMKRTTAAWNGCI</sequence>
<proteinExistence type="predicted"/>
<organism evidence="2 3">
    <name type="scientific">Ilyodon furcidens</name>
    <name type="common">goldbreast splitfin</name>
    <dbReference type="NCBI Taxonomy" id="33524"/>
    <lineage>
        <taxon>Eukaryota</taxon>
        <taxon>Metazoa</taxon>
        <taxon>Chordata</taxon>
        <taxon>Craniata</taxon>
        <taxon>Vertebrata</taxon>
        <taxon>Euteleostomi</taxon>
        <taxon>Actinopterygii</taxon>
        <taxon>Neopterygii</taxon>
        <taxon>Teleostei</taxon>
        <taxon>Neoteleostei</taxon>
        <taxon>Acanthomorphata</taxon>
        <taxon>Ovalentaria</taxon>
        <taxon>Atherinomorphae</taxon>
        <taxon>Cyprinodontiformes</taxon>
        <taxon>Goodeidae</taxon>
        <taxon>Ilyodon</taxon>
    </lineage>
</organism>